<evidence type="ECO:0000313" key="11">
    <source>
        <dbReference type="EMBL" id="SHK17927.1"/>
    </source>
</evidence>
<gene>
    <name evidence="11" type="ORF">SAMN02745216_03036</name>
</gene>
<dbReference type="GO" id="GO:0005829">
    <property type="term" value="C:cytosol"/>
    <property type="evidence" value="ECO:0007669"/>
    <property type="project" value="TreeGrafter"/>
</dbReference>
<dbReference type="Gene3D" id="3.40.50.300">
    <property type="entry name" value="P-loop containing nucleotide triphosphate hydrolases"/>
    <property type="match status" value="2"/>
</dbReference>
<dbReference type="PANTHER" id="PTHR47959">
    <property type="entry name" value="ATP-DEPENDENT RNA HELICASE RHLE-RELATED"/>
    <property type="match status" value="1"/>
</dbReference>
<dbReference type="InterPro" id="IPR050079">
    <property type="entry name" value="DEAD_box_RNA_helicase"/>
</dbReference>
<dbReference type="InterPro" id="IPR014014">
    <property type="entry name" value="RNA_helicase_DEAD_Q_motif"/>
</dbReference>
<feature type="region of interest" description="Disordered" evidence="7">
    <location>
        <begin position="376"/>
        <end position="430"/>
    </location>
</feature>
<feature type="domain" description="Helicase ATP-binding" evidence="8">
    <location>
        <begin position="32"/>
        <end position="203"/>
    </location>
</feature>
<evidence type="ECO:0000256" key="7">
    <source>
        <dbReference type="SAM" id="MobiDB-lite"/>
    </source>
</evidence>
<dbReference type="OrthoDB" id="9805696at2"/>
<keyword evidence="2" id="KW-0378">Hydrolase</keyword>
<dbReference type="GO" id="GO:0005524">
    <property type="term" value="F:ATP binding"/>
    <property type="evidence" value="ECO:0007669"/>
    <property type="project" value="UniProtKB-KW"/>
</dbReference>
<sequence length="430" mass="47226">MNFTSFGFHKNVAAGISAAGYSTPTPIQEKAIPQVMQGRDLMGLAQTGTGKTAAFVLPILHRLMQKPGKGVRALIIAPTRELAEQTHEAINALGAQTNLKSVSVYGGVNLQRQVTRLKQADIVVACPGRLLDHLGRKNVDLSRVEMLVLDEADQMFDMGFLPDIRKILTFLTRKGRQTLMFSATMPVQIKRLAGEVLHNHALVQIGRVAPAETVKHAFYPVAQHLKTALLLQLLGSTGTESVLVFTRTKHKAKQLGNKLTKAGFSSTSLQGNLSQSRRVDAMNGFKSGKYRVLVATDIAARGIDVANVSHVINYDMPSTPETYMHRIGRTGRAERRGEAFTFITNDDRQMVRAVNRAIGSNVEQRTVQDFNYRASTPETGRQAAQAPPRQPAKKKKSRQDSPPVQVRKKSGSRRRADREAKGAFTWVSAG</sequence>
<dbReference type="PANTHER" id="PTHR47959:SF13">
    <property type="entry name" value="ATP-DEPENDENT RNA HELICASE RHLE"/>
    <property type="match status" value="1"/>
</dbReference>
<evidence type="ECO:0000256" key="4">
    <source>
        <dbReference type="ARBA" id="ARBA00022840"/>
    </source>
</evidence>
<evidence type="ECO:0000256" key="5">
    <source>
        <dbReference type="ARBA" id="ARBA00038437"/>
    </source>
</evidence>
<evidence type="ECO:0000256" key="1">
    <source>
        <dbReference type="ARBA" id="ARBA00022741"/>
    </source>
</evidence>
<proteinExistence type="inferred from homology"/>
<dbReference type="PROSITE" id="PS51194">
    <property type="entry name" value="HELICASE_CTER"/>
    <property type="match status" value="1"/>
</dbReference>
<name>A0A1M6QCX4_9BACT</name>
<dbReference type="RefSeq" id="WP_073477095.1">
    <property type="nucleotide sequence ID" value="NZ_FQZU01000019.1"/>
</dbReference>
<dbReference type="CDD" id="cd18787">
    <property type="entry name" value="SF2_C_DEAD"/>
    <property type="match status" value="1"/>
</dbReference>
<comment type="similarity">
    <text evidence="5">Belongs to the DEAD box helicase family.</text>
</comment>
<dbReference type="PROSITE" id="PS51195">
    <property type="entry name" value="Q_MOTIF"/>
    <property type="match status" value="1"/>
</dbReference>
<dbReference type="PROSITE" id="PS51192">
    <property type="entry name" value="HELICASE_ATP_BIND_1"/>
    <property type="match status" value="1"/>
</dbReference>
<feature type="domain" description="DEAD-box RNA helicase Q" evidence="10">
    <location>
        <begin position="1"/>
        <end position="29"/>
    </location>
</feature>
<dbReference type="STRING" id="1121393.SAMN02745216_03036"/>
<dbReference type="GO" id="GO:0003676">
    <property type="term" value="F:nucleic acid binding"/>
    <property type="evidence" value="ECO:0007669"/>
    <property type="project" value="InterPro"/>
</dbReference>
<evidence type="ECO:0000259" key="9">
    <source>
        <dbReference type="PROSITE" id="PS51194"/>
    </source>
</evidence>
<dbReference type="Pfam" id="PF00271">
    <property type="entry name" value="Helicase_C"/>
    <property type="match status" value="1"/>
</dbReference>
<evidence type="ECO:0000259" key="8">
    <source>
        <dbReference type="PROSITE" id="PS51192"/>
    </source>
</evidence>
<dbReference type="Pfam" id="PF00270">
    <property type="entry name" value="DEAD"/>
    <property type="match status" value="1"/>
</dbReference>
<dbReference type="InterPro" id="IPR027417">
    <property type="entry name" value="P-loop_NTPase"/>
</dbReference>
<dbReference type="CDD" id="cd00268">
    <property type="entry name" value="DEADc"/>
    <property type="match status" value="1"/>
</dbReference>
<dbReference type="InterPro" id="IPR014001">
    <property type="entry name" value="Helicase_ATP-bd"/>
</dbReference>
<dbReference type="GO" id="GO:0003724">
    <property type="term" value="F:RNA helicase activity"/>
    <property type="evidence" value="ECO:0007669"/>
    <property type="project" value="InterPro"/>
</dbReference>
<dbReference type="SUPFAM" id="SSF52540">
    <property type="entry name" value="P-loop containing nucleoside triphosphate hydrolases"/>
    <property type="match status" value="1"/>
</dbReference>
<dbReference type="InterPro" id="IPR001650">
    <property type="entry name" value="Helicase_C-like"/>
</dbReference>
<dbReference type="AlphaFoldDB" id="A0A1M6QCX4"/>
<dbReference type="InterPro" id="IPR044742">
    <property type="entry name" value="DEAD/DEAH_RhlB"/>
</dbReference>
<evidence type="ECO:0000256" key="6">
    <source>
        <dbReference type="PROSITE-ProRule" id="PRU00552"/>
    </source>
</evidence>
<evidence type="ECO:0000256" key="3">
    <source>
        <dbReference type="ARBA" id="ARBA00022806"/>
    </source>
</evidence>
<dbReference type="SMART" id="SM00487">
    <property type="entry name" value="DEXDc"/>
    <property type="match status" value="1"/>
</dbReference>
<keyword evidence="12" id="KW-1185">Reference proteome</keyword>
<evidence type="ECO:0000313" key="12">
    <source>
        <dbReference type="Proteomes" id="UP000183994"/>
    </source>
</evidence>
<keyword evidence="4" id="KW-0067">ATP-binding</keyword>
<keyword evidence="3 11" id="KW-0347">Helicase</keyword>
<feature type="short sequence motif" description="Q motif" evidence="6">
    <location>
        <begin position="1"/>
        <end position="29"/>
    </location>
</feature>
<dbReference type="InterPro" id="IPR011545">
    <property type="entry name" value="DEAD/DEAH_box_helicase_dom"/>
</dbReference>
<dbReference type="EMBL" id="FQZU01000019">
    <property type="protein sequence ID" value="SHK17927.1"/>
    <property type="molecule type" value="Genomic_DNA"/>
</dbReference>
<feature type="domain" description="Helicase C-terminal" evidence="9">
    <location>
        <begin position="229"/>
        <end position="373"/>
    </location>
</feature>
<accession>A0A1M6QCX4</accession>
<keyword evidence="1" id="KW-0547">Nucleotide-binding</keyword>
<dbReference type="Proteomes" id="UP000183994">
    <property type="component" value="Unassembled WGS sequence"/>
</dbReference>
<dbReference type="GO" id="GO:0016787">
    <property type="term" value="F:hydrolase activity"/>
    <property type="evidence" value="ECO:0007669"/>
    <property type="project" value="UniProtKB-KW"/>
</dbReference>
<protein>
    <submittedName>
        <fullName evidence="11">Superfamily II DNA and RNA helicase</fullName>
    </submittedName>
</protein>
<dbReference type="SMART" id="SM00490">
    <property type="entry name" value="HELICc"/>
    <property type="match status" value="1"/>
</dbReference>
<organism evidence="11 12">
    <name type="scientific">Desulfatibacillum alkenivorans DSM 16219</name>
    <dbReference type="NCBI Taxonomy" id="1121393"/>
    <lineage>
        <taxon>Bacteria</taxon>
        <taxon>Pseudomonadati</taxon>
        <taxon>Thermodesulfobacteriota</taxon>
        <taxon>Desulfobacteria</taxon>
        <taxon>Desulfobacterales</taxon>
        <taxon>Desulfatibacillaceae</taxon>
        <taxon>Desulfatibacillum</taxon>
    </lineage>
</organism>
<reference evidence="12" key="1">
    <citation type="submission" date="2016-11" db="EMBL/GenBank/DDBJ databases">
        <authorList>
            <person name="Varghese N."/>
            <person name="Submissions S."/>
        </authorList>
    </citation>
    <scope>NUCLEOTIDE SEQUENCE [LARGE SCALE GENOMIC DNA]</scope>
    <source>
        <strain evidence="12">DSM 16219</strain>
    </source>
</reference>
<evidence type="ECO:0000256" key="2">
    <source>
        <dbReference type="ARBA" id="ARBA00022801"/>
    </source>
</evidence>
<evidence type="ECO:0000259" key="10">
    <source>
        <dbReference type="PROSITE" id="PS51195"/>
    </source>
</evidence>